<name>A0A5M9K159_MONFR</name>
<dbReference type="AlphaFoldDB" id="A0A5M9K159"/>
<dbReference type="Proteomes" id="UP000322873">
    <property type="component" value="Unassembled WGS sequence"/>
</dbReference>
<protein>
    <submittedName>
        <fullName evidence="1">Uncharacterized protein</fullName>
    </submittedName>
</protein>
<dbReference type="EMBL" id="VICG01000002">
    <property type="protein sequence ID" value="KAA8575538.1"/>
    <property type="molecule type" value="Genomic_DNA"/>
</dbReference>
<gene>
    <name evidence="1" type="ORF">EYC84_004681</name>
</gene>
<reference evidence="1 2" key="1">
    <citation type="submission" date="2019-06" db="EMBL/GenBank/DDBJ databases">
        <title>Genome Sequence of the Brown Rot Fungal Pathogen Monilinia fructicola.</title>
        <authorList>
            <person name="De Miccolis Angelini R.M."/>
            <person name="Landi L."/>
            <person name="Abate D."/>
            <person name="Pollastro S."/>
            <person name="Romanazzi G."/>
            <person name="Faretra F."/>
        </authorList>
    </citation>
    <scope>NUCLEOTIDE SEQUENCE [LARGE SCALE GENOMIC DNA]</scope>
    <source>
        <strain evidence="1 2">Mfrc123</strain>
    </source>
</reference>
<sequence length="162" mass="19261">MYSVQQIRLLHSFPAQQDLRHFGQTHIRHFHLSNFFFYSIKTFSGLCAWRRLFIVSNTQYSTVCECFGDSIQIPKMKRFHTTLFLLLTLQLHLSCQLYLIVATSSLIFHSINSIRYFESSVRSACIFSYFILTLEDRKIGRLKGRKEERKTEGLRNHHGMWF</sequence>
<keyword evidence="2" id="KW-1185">Reference proteome</keyword>
<organism evidence="1 2">
    <name type="scientific">Monilinia fructicola</name>
    <name type="common">Brown rot fungus</name>
    <name type="synonym">Ciboria fructicola</name>
    <dbReference type="NCBI Taxonomy" id="38448"/>
    <lineage>
        <taxon>Eukaryota</taxon>
        <taxon>Fungi</taxon>
        <taxon>Dikarya</taxon>
        <taxon>Ascomycota</taxon>
        <taxon>Pezizomycotina</taxon>
        <taxon>Leotiomycetes</taxon>
        <taxon>Helotiales</taxon>
        <taxon>Sclerotiniaceae</taxon>
        <taxon>Monilinia</taxon>
    </lineage>
</organism>
<accession>A0A5M9K159</accession>
<evidence type="ECO:0000313" key="2">
    <source>
        <dbReference type="Proteomes" id="UP000322873"/>
    </source>
</evidence>
<proteinExistence type="predicted"/>
<comment type="caution">
    <text evidence="1">The sequence shown here is derived from an EMBL/GenBank/DDBJ whole genome shotgun (WGS) entry which is preliminary data.</text>
</comment>
<evidence type="ECO:0000313" key="1">
    <source>
        <dbReference type="EMBL" id="KAA8575538.1"/>
    </source>
</evidence>